<name>F4Q550_CACFS</name>
<evidence type="ECO:0000313" key="3">
    <source>
        <dbReference type="EMBL" id="EGG17943.1"/>
    </source>
</evidence>
<feature type="compositionally biased region" description="Basic and acidic residues" evidence="2">
    <location>
        <begin position="234"/>
        <end position="243"/>
    </location>
</feature>
<accession>F4Q550</accession>
<proteinExistence type="predicted"/>
<dbReference type="KEGG" id="dfa:DFA_08944"/>
<feature type="region of interest" description="Disordered" evidence="2">
    <location>
        <begin position="211"/>
        <end position="243"/>
    </location>
</feature>
<protein>
    <submittedName>
        <fullName evidence="3">Uncharacterized protein</fullName>
    </submittedName>
</protein>
<dbReference type="Proteomes" id="UP000007797">
    <property type="component" value="Unassembled WGS sequence"/>
</dbReference>
<dbReference type="OrthoDB" id="10668384at2759"/>
<feature type="compositionally biased region" description="Low complexity" evidence="2">
    <location>
        <begin position="211"/>
        <end position="233"/>
    </location>
</feature>
<evidence type="ECO:0000313" key="4">
    <source>
        <dbReference type="Proteomes" id="UP000007797"/>
    </source>
</evidence>
<feature type="coiled-coil region" evidence="1">
    <location>
        <begin position="80"/>
        <end position="114"/>
    </location>
</feature>
<dbReference type="GeneID" id="14868803"/>
<dbReference type="RefSeq" id="XP_004356427.1">
    <property type="nucleotide sequence ID" value="XM_004356374.1"/>
</dbReference>
<organism evidence="3 4">
    <name type="scientific">Cavenderia fasciculata</name>
    <name type="common">Slime mold</name>
    <name type="synonym">Dictyostelium fasciculatum</name>
    <dbReference type="NCBI Taxonomy" id="261658"/>
    <lineage>
        <taxon>Eukaryota</taxon>
        <taxon>Amoebozoa</taxon>
        <taxon>Evosea</taxon>
        <taxon>Eumycetozoa</taxon>
        <taxon>Dictyostelia</taxon>
        <taxon>Acytosteliales</taxon>
        <taxon>Cavenderiaceae</taxon>
        <taxon>Cavenderia</taxon>
    </lineage>
</organism>
<evidence type="ECO:0000256" key="1">
    <source>
        <dbReference type="SAM" id="Coils"/>
    </source>
</evidence>
<dbReference type="AlphaFoldDB" id="F4Q550"/>
<feature type="region of interest" description="Disordered" evidence="2">
    <location>
        <begin position="42"/>
        <end position="63"/>
    </location>
</feature>
<gene>
    <name evidence="3" type="ORF">DFA_08944</name>
</gene>
<dbReference type="OMA" id="ITRCYSK"/>
<reference evidence="4" key="1">
    <citation type="journal article" date="2011" name="Genome Res.">
        <title>Phylogeny-wide analysis of social amoeba genomes highlights ancient origins for complex intercellular communication.</title>
        <authorList>
            <person name="Heidel A.J."/>
            <person name="Lawal H.M."/>
            <person name="Felder M."/>
            <person name="Schilde C."/>
            <person name="Helps N.R."/>
            <person name="Tunggal B."/>
            <person name="Rivero F."/>
            <person name="John U."/>
            <person name="Schleicher M."/>
            <person name="Eichinger L."/>
            <person name="Platzer M."/>
            <person name="Noegel A.A."/>
            <person name="Schaap P."/>
            <person name="Gloeckner G."/>
        </authorList>
    </citation>
    <scope>NUCLEOTIDE SEQUENCE [LARGE SCALE GENOMIC DNA]</scope>
    <source>
        <strain evidence="4">SH3</strain>
    </source>
</reference>
<keyword evidence="1" id="KW-0175">Coiled coil</keyword>
<sequence length="243" mass="27751">MLRFNRLIKSGSLQSIKMTLTPSSSSMSSTLSSYNNKQHYSYSYSTSTTPTNDPKGHKKTRDQMVEERNQAMDIVGNKTIDDVEKELGQSEKKLHDTKGQRQRLEEKKAKTKKDILTVLGLAALASLVFIRDYIKRKDQKKQFDEEWENLRVLINERDALTLKKKEIIALITSHLLKQNPSLSAEELNQSVDNTITKILTNQEDIKSINQSISNENNNNNNNNSNNNNSQSSTNEKRVYSGRI</sequence>
<evidence type="ECO:0000256" key="2">
    <source>
        <dbReference type="SAM" id="MobiDB-lite"/>
    </source>
</evidence>
<keyword evidence="4" id="KW-1185">Reference proteome</keyword>
<dbReference type="EMBL" id="GL883021">
    <property type="protein sequence ID" value="EGG17943.1"/>
    <property type="molecule type" value="Genomic_DNA"/>
</dbReference>